<organism evidence="2 3">
    <name type="scientific">Botryotinia fuckeliana (strain BcDW1)</name>
    <name type="common">Noble rot fungus</name>
    <name type="synonym">Botrytis cinerea</name>
    <dbReference type="NCBI Taxonomy" id="1290391"/>
    <lineage>
        <taxon>Eukaryota</taxon>
        <taxon>Fungi</taxon>
        <taxon>Dikarya</taxon>
        <taxon>Ascomycota</taxon>
        <taxon>Pezizomycotina</taxon>
        <taxon>Leotiomycetes</taxon>
        <taxon>Helotiales</taxon>
        <taxon>Sclerotiniaceae</taxon>
        <taxon>Botrytis</taxon>
    </lineage>
</organism>
<dbReference type="EMBL" id="KB707830">
    <property type="protein sequence ID" value="EMR87394.1"/>
    <property type="molecule type" value="Genomic_DNA"/>
</dbReference>
<evidence type="ECO:0000256" key="1">
    <source>
        <dbReference type="SAM" id="MobiDB-lite"/>
    </source>
</evidence>
<feature type="compositionally biased region" description="Basic and acidic residues" evidence="1">
    <location>
        <begin position="31"/>
        <end position="40"/>
    </location>
</feature>
<protein>
    <submittedName>
        <fullName evidence="2">Uncharacterized protein</fullName>
    </submittedName>
</protein>
<reference evidence="3" key="1">
    <citation type="journal article" date="2013" name="Genome Announc.">
        <title>Draft genome sequence of Botrytis cinerea BcDW1, inoculum for noble rot of grape berries.</title>
        <authorList>
            <person name="Blanco-Ulate B."/>
            <person name="Allen G."/>
            <person name="Powell A.L."/>
            <person name="Cantu D."/>
        </authorList>
    </citation>
    <scope>NUCLEOTIDE SEQUENCE [LARGE SCALE GENOMIC DNA]</scope>
    <source>
        <strain evidence="3">BcDW1</strain>
    </source>
</reference>
<accession>M7U1H5</accession>
<feature type="compositionally biased region" description="Basic and acidic residues" evidence="1">
    <location>
        <begin position="13"/>
        <end position="22"/>
    </location>
</feature>
<dbReference type="HOGENOM" id="CLU_396887_0_0_1"/>
<gene>
    <name evidence="2" type="ORF">BcDW1_3954</name>
</gene>
<dbReference type="AlphaFoldDB" id="M7U1H5"/>
<dbReference type="OrthoDB" id="3542566at2759"/>
<dbReference type="Proteomes" id="UP000012045">
    <property type="component" value="Unassembled WGS sequence"/>
</dbReference>
<proteinExistence type="predicted"/>
<feature type="region of interest" description="Disordered" evidence="1">
    <location>
        <begin position="1"/>
        <end position="89"/>
    </location>
</feature>
<feature type="compositionally biased region" description="Basic and acidic residues" evidence="1">
    <location>
        <begin position="70"/>
        <end position="81"/>
    </location>
</feature>
<evidence type="ECO:0000313" key="3">
    <source>
        <dbReference type="Proteomes" id="UP000012045"/>
    </source>
</evidence>
<name>M7U1H5_BOTF1</name>
<evidence type="ECO:0000313" key="2">
    <source>
        <dbReference type="EMBL" id="EMR87394.1"/>
    </source>
</evidence>
<sequence>MHNPSKPGPFKKVQNEKPRESSPAEDECAEASEHSEPEPRKSKRRKLAPAFLAKTDTSDLQTNITCLKTPVDRPRRSEKGGESSSITETVSEHIAADISERFTDINHQFDQKIKKQRDQTLLVNADLIGLRKFYGKRLDTLERISENQKHRLEVSNGQLRELKAQRDAFFREDNISLGNLERAIGEHKEFINNLTKLLSDAECKLEDQKKFINNLTDLFPGVTSKLNEQKEPVDSLSSRMESGLKGQKETTMNLSEVIENSLKGQNRRIDHLMKELKNLEDSRKSDYLLQLHTKNELQTFQVQIAYLEQKISEIQHDANKKVSEIIEKQNSSHISLDRIVKVEKSIERLTKILEDPFPANTFEAIVDRLVSYTAENHNRLKEMVKESDERHLNQRASLIEGLETKISCTSQAAIHRVANLEGSLKEFQTKLVGMASLAVEPQLQRCKQYSKLLEKQAVEFRPYINRIIQLEENVSNSKSLKDKLGSLETCTQGFQKWLDEMACESAEHRLQQNNLRTEFLERQVLESQTFMGQIKNLEKNTMNMTRLVEETKVSRESIREHMSKFQSTSDQVTQLKKEVQSYENKLGSVAVALDNCRLQQLKEHTELIKEKMSHIRTDSNNMITKCAADLSDMAVQAARAEIIRENSSREHQIDDLVQSIRPIMLRLADIESTERQSDDMMMIRLAALEEKSER</sequence>